<feature type="transmembrane region" description="Helical" evidence="1">
    <location>
        <begin position="199"/>
        <end position="220"/>
    </location>
</feature>
<gene>
    <name evidence="2" type="ORF">PU560_17690</name>
</gene>
<comment type="caution">
    <text evidence="2">The sequence shown here is derived from an EMBL/GenBank/DDBJ whole genome shotgun (WGS) entry which is preliminary data.</text>
</comment>
<proteinExistence type="predicted"/>
<keyword evidence="1" id="KW-0472">Membrane</keyword>
<feature type="transmembrane region" description="Helical" evidence="1">
    <location>
        <begin position="226"/>
        <end position="250"/>
    </location>
</feature>
<dbReference type="Proteomes" id="UP001165561">
    <property type="component" value="Unassembled WGS sequence"/>
</dbReference>
<accession>A0ABT5U1T8</accession>
<sequence length="361" mass="37936">MPDENTAPELTVGVVHAPGVADHLRESLTTGLPALLSERFPGVRWRLEPVTDALVVPPAGALDLLEAARDRMLEDDWDLTVVLTDLPVRDARRTVLTQASPVHGVGLVSVPALGAVNVRQKARAAVLRTVSTLLGESGDRPAGDALTARLSQLSTDTPLHARDSTVRFVARVLGGNARLLAGMVRANRPWRLAMSLSRALTAAFATGVLVLVTADIWLLAGAYGPLRLAALGLIAVGAVTTTLIVGAELWERPRAPREREQVAMFNTATAATVVIGVLVFYTALYVLSQLGALLLVDAGVFGDALGRPVGGADYAKLAWLTATLATVGGALGAGLESDDAVRQAAYTRRSELTEEDSLAQS</sequence>
<keyword evidence="3" id="KW-1185">Reference proteome</keyword>
<organism evidence="2 3">
    <name type="scientific">Georgenia halotolerans</name>
    <dbReference type="NCBI Taxonomy" id="3028317"/>
    <lineage>
        <taxon>Bacteria</taxon>
        <taxon>Bacillati</taxon>
        <taxon>Actinomycetota</taxon>
        <taxon>Actinomycetes</taxon>
        <taxon>Micrococcales</taxon>
        <taxon>Bogoriellaceae</taxon>
        <taxon>Georgenia</taxon>
    </lineage>
</organism>
<name>A0ABT5U1T8_9MICO</name>
<protein>
    <submittedName>
        <fullName evidence="2">Uncharacterized protein</fullName>
    </submittedName>
</protein>
<dbReference type="EMBL" id="JARACI010001204">
    <property type="protein sequence ID" value="MDD9208280.1"/>
    <property type="molecule type" value="Genomic_DNA"/>
</dbReference>
<evidence type="ECO:0000313" key="3">
    <source>
        <dbReference type="Proteomes" id="UP001165561"/>
    </source>
</evidence>
<keyword evidence="1" id="KW-1133">Transmembrane helix</keyword>
<evidence type="ECO:0000256" key="1">
    <source>
        <dbReference type="SAM" id="Phobius"/>
    </source>
</evidence>
<evidence type="ECO:0000313" key="2">
    <source>
        <dbReference type="EMBL" id="MDD9208280.1"/>
    </source>
</evidence>
<feature type="transmembrane region" description="Helical" evidence="1">
    <location>
        <begin position="262"/>
        <end position="287"/>
    </location>
</feature>
<keyword evidence="1" id="KW-0812">Transmembrane</keyword>
<reference evidence="2" key="1">
    <citation type="submission" date="2023-02" db="EMBL/GenBank/DDBJ databases">
        <title>Georgenia sp.10Sc9-8, isolated from a soil sample collected from the Taklamakan desert.</title>
        <authorList>
            <person name="Liu S."/>
        </authorList>
    </citation>
    <scope>NUCLEOTIDE SEQUENCE</scope>
    <source>
        <strain evidence="2">10Sc9-8</strain>
    </source>
</reference>